<dbReference type="Proteomes" id="UP000682802">
    <property type="component" value="Chromosome 1"/>
</dbReference>
<reference evidence="2 3" key="1">
    <citation type="submission" date="2021-05" db="EMBL/GenBank/DDBJ databases">
        <title>Comparative genomic studies on the polysaccharide-degrading batcterial strains of the Flammeovirga genus.</title>
        <authorList>
            <person name="Zewei F."/>
            <person name="Zheng Z."/>
            <person name="Yu L."/>
            <person name="Ruyue G."/>
            <person name="Yanhong M."/>
            <person name="Yuanyuan C."/>
            <person name="Jingyan G."/>
            <person name="Wenjun H."/>
        </authorList>
    </citation>
    <scope>NUCLEOTIDE SEQUENCE [LARGE SCALE GENOMIC DNA]</scope>
    <source>
        <strain evidence="2 3">YS10</strain>
    </source>
</reference>
<gene>
    <name evidence="2" type="ORF">KM029_06185</name>
</gene>
<keyword evidence="1" id="KW-1133">Transmembrane helix</keyword>
<proteinExistence type="predicted"/>
<feature type="transmembrane region" description="Helical" evidence="1">
    <location>
        <begin position="126"/>
        <end position="145"/>
    </location>
</feature>
<feature type="transmembrane region" description="Helical" evidence="1">
    <location>
        <begin position="70"/>
        <end position="88"/>
    </location>
</feature>
<accession>A0ABX8GYU4</accession>
<sequence length="386" mass="44368">MKKHDFSFTGGGVNGLINKMFKAKDYSSKFSIRLSVFLFIAVFPIVLFNGIDGTLFGGGDAVALFDDIEIMSRLFIVIPFLIYIEQYFESPFNNYISYTKLLINDKDRPALDKNLDKFSNVVRSSIPELILLLLLVISTAVWANVSDSQESSWLYQHNQLGALKLSKSGWWFVFVSIPLYQFLFVRWVWRWLLWITSLVIFNRYRWDIHAMHGDKLAGLEYLNFVPFFFGICSVAIGINLSSIMYSDIIDGLKTLMDYKFIIIAFAIMVPLVCFSPLLILAPKISKLRSDTIYKFGMLIQNHHKFFEKKWFDKPEQEVKELLGSADPSSMCDINGSYEFVKGMSIIPVDTRLLVVLATILLVPFLPLLSTMYSVRELFQLLVKSMI</sequence>
<feature type="transmembrane region" description="Helical" evidence="1">
    <location>
        <begin position="260"/>
        <end position="281"/>
    </location>
</feature>
<keyword evidence="1" id="KW-0812">Transmembrane</keyword>
<evidence type="ECO:0000313" key="3">
    <source>
        <dbReference type="Proteomes" id="UP000682802"/>
    </source>
</evidence>
<feature type="transmembrane region" description="Helical" evidence="1">
    <location>
        <begin position="221"/>
        <end position="240"/>
    </location>
</feature>
<name>A0ABX8GYU4_9BACT</name>
<feature type="transmembrane region" description="Helical" evidence="1">
    <location>
        <begin position="352"/>
        <end position="374"/>
    </location>
</feature>
<keyword evidence="1" id="KW-0472">Membrane</keyword>
<feature type="transmembrane region" description="Helical" evidence="1">
    <location>
        <begin position="30"/>
        <end position="50"/>
    </location>
</feature>
<dbReference type="EMBL" id="CP076128">
    <property type="protein sequence ID" value="QWG08522.1"/>
    <property type="molecule type" value="Genomic_DNA"/>
</dbReference>
<dbReference type="RefSeq" id="WP_184679420.1">
    <property type="nucleotide sequence ID" value="NZ_CP076128.1"/>
</dbReference>
<evidence type="ECO:0000313" key="2">
    <source>
        <dbReference type="EMBL" id="QWG08522.1"/>
    </source>
</evidence>
<feature type="transmembrane region" description="Helical" evidence="1">
    <location>
        <begin position="170"/>
        <end position="201"/>
    </location>
</feature>
<organism evidence="2 3">
    <name type="scientific">Flammeovirga kamogawensis</name>
    <dbReference type="NCBI Taxonomy" id="373891"/>
    <lineage>
        <taxon>Bacteria</taxon>
        <taxon>Pseudomonadati</taxon>
        <taxon>Bacteroidota</taxon>
        <taxon>Cytophagia</taxon>
        <taxon>Cytophagales</taxon>
        <taxon>Flammeovirgaceae</taxon>
        <taxon>Flammeovirga</taxon>
    </lineage>
</organism>
<protein>
    <submittedName>
        <fullName evidence="2">Uncharacterized protein</fullName>
    </submittedName>
</protein>
<keyword evidence="3" id="KW-1185">Reference proteome</keyword>
<evidence type="ECO:0000256" key="1">
    <source>
        <dbReference type="SAM" id="Phobius"/>
    </source>
</evidence>